<comment type="caution">
    <text evidence="1">The sequence shown here is derived from an EMBL/GenBank/DDBJ whole genome shotgun (WGS) entry which is preliminary data.</text>
</comment>
<reference evidence="1 2" key="1">
    <citation type="submission" date="2019-10" db="EMBL/GenBank/DDBJ databases">
        <title>Actinomadura rubteroloni sp. nov. and Actinomadura macrotermitis sp. nov., isolated from the gut of fungus growing-termite Macrotermes natalensis.</title>
        <authorList>
            <person name="Benndorf R."/>
            <person name="Martin K."/>
            <person name="Kuefner M."/>
            <person name="De Beer W."/>
            <person name="Kaster A.-K."/>
            <person name="Vollmers J."/>
            <person name="Poulsen M."/>
            <person name="Beemelmanns C."/>
        </authorList>
    </citation>
    <scope>NUCLEOTIDE SEQUENCE [LARGE SCALE GENOMIC DNA]</scope>
    <source>
        <strain evidence="1 2">RB68</strain>
    </source>
</reference>
<protein>
    <submittedName>
        <fullName evidence="1">Uncharacterized protein</fullName>
    </submittedName>
</protein>
<name>A0A7K0BYI0_9ACTN</name>
<sequence>MTSCPNQDAVLPAVPPGVRADGLPAAAATPDLVIIQGSKRRWRAVR</sequence>
<gene>
    <name evidence="1" type="ORF">ACRB68_37710</name>
</gene>
<accession>A0A7K0BYI0</accession>
<keyword evidence="2" id="KW-1185">Reference proteome</keyword>
<dbReference type="Proteomes" id="UP000487268">
    <property type="component" value="Unassembled WGS sequence"/>
</dbReference>
<evidence type="ECO:0000313" key="2">
    <source>
        <dbReference type="Proteomes" id="UP000487268"/>
    </source>
</evidence>
<organism evidence="1 2">
    <name type="scientific">Actinomadura macrotermitis</name>
    <dbReference type="NCBI Taxonomy" id="2585200"/>
    <lineage>
        <taxon>Bacteria</taxon>
        <taxon>Bacillati</taxon>
        <taxon>Actinomycetota</taxon>
        <taxon>Actinomycetes</taxon>
        <taxon>Streptosporangiales</taxon>
        <taxon>Thermomonosporaceae</taxon>
        <taxon>Actinomadura</taxon>
    </lineage>
</organism>
<proteinExistence type="predicted"/>
<dbReference type="EMBL" id="WEGH01000002">
    <property type="protein sequence ID" value="MQY05694.1"/>
    <property type="molecule type" value="Genomic_DNA"/>
</dbReference>
<dbReference type="AlphaFoldDB" id="A0A7K0BYI0"/>
<evidence type="ECO:0000313" key="1">
    <source>
        <dbReference type="EMBL" id="MQY05694.1"/>
    </source>
</evidence>